<dbReference type="Pfam" id="PF13765">
    <property type="entry name" value="PRY"/>
    <property type="match status" value="1"/>
</dbReference>
<dbReference type="Pfam" id="PF00643">
    <property type="entry name" value="zf-B_box"/>
    <property type="match status" value="1"/>
</dbReference>
<keyword evidence="3 6" id="KW-0863">Zinc-finger</keyword>
<feature type="domain" description="RING-type" evidence="8">
    <location>
        <begin position="15"/>
        <end position="55"/>
    </location>
</feature>
<dbReference type="SMART" id="SM00336">
    <property type="entry name" value="BBOX"/>
    <property type="match status" value="2"/>
</dbReference>
<keyword evidence="12" id="KW-1185">Reference proteome</keyword>
<dbReference type="PROSITE" id="PS50089">
    <property type="entry name" value="ZF_RING_2"/>
    <property type="match status" value="1"/>
</dbReference>
<feature type="coiled-coil region" evidence="7">
    <location>
        <begin position="337"/>
        <end position="364"/>
    </location>
</feature>
<dbReference type="Pfam" id="PF22586">
    <property type="entry name" value="ANCHR-like_BBOX"/>
    <property type="match status" value="1"/>
</dbReference>
<organism evidence="11 12">
    <name type="scientific">Labrus bergylta</name>
    <name type="common">ballan wrasse</name>
    <dbReference type="NCBI Taxonomy" id="56723"/>
    <lineage>
        <taxon>Eukaryota</taxon>
        <taxon>Metazoa</taxon>
        <taxon>Chordata</taxon>
        <taxon>Craniata</taxon>
        <taxon>Vertebrata</taxon>
        <taxon>Euteleostomi</taxon>
        <taxon>Actinopterygii</taxon>
        <taxon>Neopterygii</taxon>
        <taxon>Teleostei</taxon>
        <taxon>Neoteleostei</taxon>
        <taxon>Acanthomorphata</taxon>
        <taxon>Eupercaria</taxon>
        <taxon>Labriformes</taxon>
        <taxon>Labridae</taxon>
        <taxon>Labrus</taxon>
    </lineage>
</organism>
<evidence type="ECO:0000256" key="5">
    <source>
        <dbReference type="ARBA" id="ARBA00022859"/>
    </source>
</evidence>
<dbReference type="SUPFAM" id="SSF57850">
    <property type="entry name" value="RING/U-box"/>
    <property type="match status" value="1"/>
</dbReference>
<dbReference type="Gene3D" id="2.60.120.920">
    <property type="match status" value="1"/>
</dbReference>
<evidence type="ECO:0000259" key="8">
    <source>
        <dbReference type="PROSITE" id="PS50089"/>
    </source>
</evidence>
<keyword evidence="4" id="KW-0862">Zinc</keyword>
<keyword evidence="7" id="KW-0175">Coiled coil</keyword>
<dbReference type="PROSITE" id="PS00518">
    <property type="entry name" value="ZF_RING_1"/>
    <property type="match status" value="1"/>
</dbReference>
<dbReference type="Gene3D" id="3.30.40.10">
    <property type="entry name" value="Zinc/RING finger domain, C3HC4 (zinc finger)"/>
    <property type="match status" value="1"/>
</dbReference>
<dbReference type="GO" id="GO:0008270">
    <property type="term" value="F:zinc ion binding"/>
    <property type="evidence" value="ECO:0007669"/>
    <property type="project" value="UniProtKB-KW"/>
</dbReference>
<evidence type="ECO:0000256" key="2">
    <source>
        <dbReference type="ARBA" id="ARBA00022723"/>
    </source>
</evidence>
<name>A0A3Q3GUK2_9LABR</name>
<dbReference type="PROSITE" id="PS50188">
    <property type="entry name" value="B302_SPRY"/>
    <property type="match status" value="1"/>
</dbReference>
<dbReference type="AlphaFoldDB" id="A0A3Q3GUK2"/>
<reference evidence="11" key="2">
    <citation type="submission" date="2025-09" db="UniProtKB">
        <authorList>
            <consortium name="Ensembl"/>
        </authorList>
    </citation>
    <scope>IDENTIFICATION</scope>
</reference>
<dbReference type="InParanoid" id="A0A3Q3GUK2"/>
<dbReference type="GeneTree" id="ENSGT01040000240385"/>
<dbReference type="PRINTS" id="PR01407">
    <property type="entry name" value="BUTYPHLNCDUF"/>
</dbReference>
<feature type="domain" description="B box-type" evidence="9">
    <location>
        <begin position="149"/>
        <end position="190"/>
    </location>
</feature>
<keyword evidence="5" id="KW-0391">Immunity</keyword>
<dbReference type="SUPFAM" id="SSF49899">
    <property type="entry name" value="Concanavalin A-like lectins/glucanases"/>
    <property type="match status" value="1"/>
</dbReference>
<evidence type="ECO:0000256" key="4">
    <source>
        <dbReference type="ARBA" id="ARBA00022833"/>
    </source>
</evidence>
<dbReference type="InterPro" id="IPR000315">
    <property type="entry name" value="Znf_B-box"/>
</dbReference>
<dbReference type="Gene3D" id="3.30.160.60">
    <property type="entry name" value="Classic Zinc Finger"/>
    <property type="match status" value="1"/>
</dbReference>
<keyword evidence="1" id="KW-0399">Innate immunity</keyword>
<dbReference type="PANTHER" id="PTHR25465:SF32">
    <property type="entry name" value="BLOODTHIRSTY-RELATED GENE FAMILY, MEMBER 16 ISOFORM X1-RELATED"/>
    <property type="match status" value="1"/>
</dbReference>
<dbReference type="RefSeq" id="XP_029135614.1">
    <property type="nucleotide sequence ID" value="XM_029279781.2"/>
</dbReference>
<dbReference type="CDD" id="cd13733">
    <property type="entry name" value="SPRY_PRY_C-I_1"/>
    <property type="match status" value="1"/>
</dbReference>
<reference evidence="11" key="1">
    <citation type="submission" date="2025-08" db="UniProtKB">
        <authorList>
            <consortium name="Ensembl"/>
        </authorList>
    </citation>
    <scope>IDENTIFICATION</scope>
</reference>
<dbReference type="InterPro" id="IPR043136">
    <property type="entry name" value="B30.2/SPRY_sf"/>
</dbReference>
<dbReference type="SMART" id="SM00184">
    <property type="entry name" value="RING"/>
    <property type="match status" value="1"/>
</dbReference>
<dbReference type="PANTHER" id="PTHR25465">
    <property type="entry name" value="B-BOX DOMAIN CONTAINING"/>
    <property type="match status" value="1"/>
</dbReference>
<feature type="domain" description="B30.2/SPRY" evidence="10">
    <location>
        <begin position="360"/>
        <end position="553"/>
    </location>
</feature>
<feature type="coiled-coil region" evidence="7">
    <location>
        <begin position="194"/>
        <end position="271"/>
    </location>
</feature>
<evidence type="ECO:0000256" key="7">
    <source>
        <dbReference type="SAM" id="Coils"/>
    </source>
</evidence>
<accession>A0A3Q3GUK2</accession>
<dbReference type="InterPro" id="IPR013083">
    <property type="entry name" value="Znf_RING/FYVE/PHD"/>
</dbReference>
<dbReference type="InterPro" id="IPR003877">
    <property type="entry name" value="SPRY_dom"/>
</dbReference>
<dbReference type="InterPro" id="IPR027370">
    <property type="entry name" value="Znf-RING_euk"/>
</dbReference>
<dbReference type="SMART" id="SM00449">
    <property type="entry name" value="SPRY"/>
    <property type="match status" value="1"/>
</dbReference>
<dbReference type="Pfam" id="PF25600">
    <property type="entry name" value="TRIM_CC"/>
    <property type="match status" value="1"/>
</dbReference>
<dbReference type="GO" id="GO:0005737">
    <property type="term" value="C:cytoplasm"/>
    <property type="evidence" value="ECO:0007669"/>
    <property type="project" value="UniProtKB-ARBA"/>
</dbReference>
<evidence type="ECO:0000256" key="3">
    <source>
        <dbReference type="ARBA" id="ARBA00022771"/>
    </source>
</evidence>
<dbReference type="Pfam" id="PF13445">
    <property type="entry name" value="zf-RING_UBOX"/>
    <property type="match status" value="1"/>
</dbReference>
<dbReference type="GO" id="GO:0045087">
    <property type="term" value="P:innate immune response"/>
    <property type="evidence" value="ECO:0007669"/>
    <property type="project" value="UniProtKB-KW"/>
</dbReference>
<dbReference type="GeneID" id="114920948"/>
<evidence type="ECO:0000256" key="6">
    <source>
        <dbReference type="PROSITE-ProRule" id="PRU00024"/>
    </source>
</evidence>
<evidence type="ECO:0000313" key="11">
    <source>
        <dbReference type="Ensembl" id="ENSLBEP00000035014.1"/>
    </source>
</evidence>
<evidence type="ECO:0000259" key="10">
    <source>
        <dbReference type="PROSITE" id="PS50188"/>
    </source>
</evidence>
<dbReference type="Gene3D" id="4.10.830.40">
    <property type="match status" value="1"/>
</dbReference>
<dbReference type="SUPFAM" id="SSF57845">
    <property type="entry name" value="B-box zinc-binding domain"/>
    <property type="match status" value="1"/>
</dbReference>
<dbReference type="Ensembl" id="ENSLBET00000036508.1">
    <property type="protein sequence ID" value="ENSLBEP00000035014.1"/>
    <property type="gene ID" value="ENSLBEG00000026319.1"/>
</dbReference>
<dbReference type="InterPro" id="IPR058030">
    <property type="entry name" value="TRIM8/14/16/25/29/45/65_CC"/>
</dbReference>
<sequence>MASCNSLLSEEQFLCPICLDVFTRPVSTPCGHNFCMPCISSYWDDSVVCQCPVCKEAFQRRPDLKVNTFISELASQFMSLQVNDAHMWEPVQQQTSEGEVLCDICTDTRQTAVKSCLECLTSYCGDHLEPHHRAAGLKRHTLVEPVSSLENRICKKHARPLTRVCRTDNVVLCDICSSSAKHNNHNDITVQQAYEEAMATREEAKGEMQRLIKERLQKVLDMKEAIDKSKTETKDVIAESVQELTELVSEIQQSQTELVQVIEERQKAAEEQANAFSLSMEREITKLQSTVTKMSELRGTEDYLDFLVSMQEMSLLHPTMNSLTFSFDRRVDIHRTRKCLGKALSQVRKLLEEMNREMKELFSGTDLEDNTMLRCYIVDIFLDPDTAHPQLVVSDDRRQVRYNMGSAQSENPTLNASAFNAHYAVLGNTALSTYKFYFEVFVGGKSEWCLGLVKESIERNGVIPRRPGCGLWAIWFLDGRFETFCNPNVPIHHGQVERVGVFVRYESDCIHFYNVETATAIYEFTNCSFTEKLYPYLNPCDNEYGSNLDPMIIVPVIKSKG</sequence>
<dbReference type="SMART" id="SM00589">
    <property type="entry name" value="PRY"/>
    <property type="match status" value="1"/>
</dbReference>
<evidence type="ECO:0000256" key="1">
    <source>
        <dbReference type="ARBA" id="ARBA00022588"/>
    </source>
</evidence>
<dbReference type="InterPro" id="IPR001841">
    <property type="entry name" value="Znf_RING"/>
</dbReference>
<dbReference type="PROSITE" id="PS50119">
    <property type="entry name" value="ZF_BBOX"/>
    <property type="match status" value="1"/>
</dbReference>
<dbReference type="InterPro" id="IPR006574">
    <property type="entry name" value="PRY"/>
</dbReference>
<keyword evidence="2" id="KW-0479">Metal-binding</keyword>
<dbReference type="Pfam" id="PF00622">
    <property type="entry name" value="SPRY"/>
    <property type="match status" value="1"/>
</dbReference>
<dbReference type="Proteomes" id="UP000261660">
    <property type="component" value="Unplaced"/>
</dbReference>
<protein>
    <submittedName>
        <fullName evidence="11">E3 ubiquitin-protein ligase TRIM21-like</fullName>
    </submittedName>
</protein>
<evidence type="ECO:0000259" key="9">
    <source>
        <dbReference type="PROSITE" id="PS50119"/>
    </source>
</evidence>
<dbReference type="STRING" id="56723.ENSLBEP00000035014"/>
<proteinExistence type="predicted"/>
<dbReference type="InterPro" id="IPR003879">
    <property type="entry name" value="Butyrophylin_SPRY"/>
</dbReference>
<evidence type="ECO:0000313" key="12">
    <source>
        <dbReference type="Proteomes" id="UP000261660"/>
    </source>
</evidence>
<dbReference type="InterPro" id="IPR051051">
    <property type="entry name" value="E3_ubiq-ligase_TRIM/RNF"/>
</dbReference>
<dbReference type="InterPro" id="IPR017907">
    <property type="entry name" value="Znf_RING_CS"/>
</dbReference>
<dbReference type="InterPro" id="IPR013320">
    <property type="entry name" value="ConA-like_dom_sf"/>
</dbReference>
<dbReference type="InterPro" id="IPR001870">
    <property type="entry name" value="B30.2/SPRY"/>
</dbReference>